<dbReference type="EMBL" id="FSRA01000001">
    <property type="protein sequence ID" value="SIN70758.1"/>
    <property type="molecule type" value="Genomic_DNA"/>
</dbReference>
<organism evidence="3 4">
    <name type="scientific">Chitinophaga niabensis</name>
    <dbReference type="NCBI Taxonomy" id="536979"/>
    <lineage>
        <taxon>Bacteria</taxon>
        <taxon>Pseudomonadati</taxon>
        <taxon>Bacteroidota</taxon>
        <taxon>Chitinophagia</taxon>
        <taxon>Chitinophagales</taxon>
        <taxon>Chitinophagaceae</taxon>
        <taxon>Chitinophaga</taxon>
    </lineage>
</organism>
<dbReference type="CDD" id="cd00448">
    <property type="entry name" value="YjgF_YER057c_UK114_family"/>
    <property type="match status" value="1"/>
</dbReference>
<keyword evidence="2" id="KW-0732">Signal</keyword>
<dbReference type="GO" id="GO:0019239">
    <property type="term" value="F:deaminase activity"/>
    <property type="evidence" value="ECO:0007669"/>
    <property type="project" value="TreeGrafter"/>
</dbReference>
<feature type="signal peptide" evidence="2">
    <location>
        <begin position="1"/>
        <end position="19"/>
    </location>
</feature>
<evidence type="ECO:0000313" key="4">
    <source>
        <dbReference type="Proteomes" id="UP000185003"/>
    </source>
</evidence>
<dbReference type="InterPro" id="IPR006175">
    <property type="entry name" value="YjgF/YER057c/UK114"/>
</dbReference>
<name>A0A1N6DJ27_9BACT</name>
<sequence>MKKRILFLSGLLLATVCSAQTLRYVPGAVIVDAAPLAHTALILPLNDAGKLIGKDDPLQQINQVFSNLSRALAGARSASKDIIKLHVSVTSANLVPLVKEQIAKRFAKGKEPAVSFIVGRLLHPGVLLAMDAVAVSALPGAGVVRSPQVGVLPKGGMVFISGMAADGRLPEATANTMQQLLSTLQFLGLNKEHIVQVRAFVHPVDSTGLVEQEVKAFFSGSPMPPVVYTGWNSKNPLVEIELIAASPSGNTALIEYLTPPGVTPSPVYSKVCRINHGKKIYLSGIYGQGNDIQTQLQTAFDTLKDRMKQCDSDLEHLAKALYYVSSNEISTSLTDIRKKYYNPQRPPAATKGLLSQTGPDGSQILIDMIGVQP</sequence>
<evidence type="ECO:0000256" key="1">
    <source>
        <dbReference type="ARBA" id="ARBA00010552"/>
    </source>
</evidence>
<dbReference type="RefSeq" id="WP_084185362.1">
    <property type="nucleotide sequence ID" value="NZ_FSRA01000001.1"/>
</dbReference>
<dbReference type="GO" id="GO:0005829">
    <property type="term" value="C:cytosol"/>
    <property type="evidence" value="ECO:0007669"/>
    <property type="project" value="TreeGrafter"/>
</dbReference>
<dbReference type="SUPFAM" id="SSF55298">
    <property type="entry name" value="YjgF-like"/>
    <property type="match status" value="3"/>
</dbReference>
<proteinExistence type="inferred from homology"/>
<dbReference type="InterPro" id="IPR035959">
    <property type="entry name" value="RutC-like_sf"/>
</dbReference>
<evidence type="ECO:0000256" key="2">
    <source>
        <dbReference type="SAM" id="SignalP"/>
    </source>
</evidence>
<reference evidence="3 4" key="1">
    <citation type="submission" date="2016-11" db="EMBL/GenBank/DDBJ databases">
        <authorList>
            <person name="Jaros S."/>
            <person name="Januszkiewicz K."/>
            <person name="Wedrychowicz H."/>
        </authorList>
    </citation>
    <scope>NUCLEOTIDE SEQUENCE [LARGE SCALE GENOMIC DNA]</scope>
    <source>
        <strain evidence="3 4">DSM 24787</strain>
    </source>
</reference>
<dbReference type="AlphaFoldDB" id="A0A1N6DJ27"/>
<evidence type="ECO:0000313" key="3">
    <source>
        <dbReference type="EMBL" id="SIN70758.1"/>
    </source>
</evidence>
<comment type="similarity">
    <text evidence="1">Belongs to the RutC family.</text>
</comment>
<feature type="chain" id="PRO_5012952420" evidence="2">
    <location>
        <begin position="20"/>
        <end position="373"/>
    </location>
</feature>
<dbReference type="PANTHER" id="PTHR11803:SF58">
    <property type="entry name" value="PROTEIN HMF1-RELATED"/>
    <property type="match status" value="1"/>
</dbReference>
<dbReference type="STRING" id="536979.SAMN04488055_0801"/>
<dbReference type="Proteomes" id="UP000185003">
    <property type="component" value="Unassembled WGS sequence"/>
</dbReference>
<dbReference type="PANTHER" id="PTHR11803">
    <property type="entry name" value="2-IMINOBUTANOATE/2-IMINOPROPANOATE DEAMINASE RIDA"/>
    <property type="match status" value="1"/>
</dbReference>
<protein>
    <submittedName>
        <fullName evidence="3">Enamine deaminase RidA, house cleaning of reactive enamine intermediates, YjgF/YER057c/UK114 family</fullName>
    </submittedName>
</protein>
<dbReference type="Gene3D" id="3.30.1330.40">
    <property type="entry name" value="RutC-like"/>
    <property type="match status" value="3"/>
</dbReference>
<accession>A0A1N6DJ27</accession>
<dbReference type="Pfam" id="PF01042">
    <property type="entry name" value="Ribonuc_L-PSP"/>
    <property type="match status" value="1"/>
</dbReference>
<dbReference type="OrthoDB" id="9803101at2"/>
<keyword evidence="4" id="KW-1185">Reference proteome</keyword>
<gene>
    <name evidence="3" type="ORF">SAMN04488055_0801</name>
</gene>